<organism evidence="3 4">
    <name type="scientific">Streptomyces kanamyceticus</name>
    <dbReference type="NCBI Taxonomy" id="1967"/>
    <lineage>
        <taxon>Bacteria</taxon>
        <taxon>Bacillati</taxon>
        <taxon>Actinomycetota</taxon>
        <taxon>Actinomycetes</taxon>
        <taxon>Kitasatosporales</taxon>
        <taxon>Streptomycetaceae</taxon>
        <taxon>Streptomyces</taxon>
    </lineage>
</organism>
<dbReference type="Proteomes" id="UP000325529">
    <property type="component" value="Chromosome"/>
</dbReference>
<keyword evidence="2" id="KW-0238">DNA-binding</keyword>
<dbReference type="InterPro" id="IPR051212">
    <property type="entry name" value="Type-I_RE_S_subunit"/>
</dbReference>
<dbReference type="Gene3D" id="3.90.220.20">
    <property type="entry name" value="DNA methylase specificity domains"/>
    <property type="match status" value="2"/>
</dbReference>
<evidence type="ECO:0000256" key="2">
    <source>
        <dbReference type="ARBA" id="ARBA00023125"/>
    </source>
</evidence>
<dbReference type="PANTHER" id="PTHR43140">
    <property type="entry name" value="TYPE-1 RESTRICTION ENZYME ECOKI SPECIFICITY PROTEIN"/>
    <property type="match status" value="1"/>
</dbReference>
<dbReference type="InterPro" id="IPR044946">
    <property type="entry name" value="Restrct_endonuc_typeI_TRD_sf"/>
</dbReference>
<reference evidence="3 4" key="1">
    <citation type="submission" date="2017-09" db="EMBL/GenBank/DDBJ databases">
        <authorList>
            <person name="Lee N."/>
            <person name="Cho B.-K."/>
        </authorList>
    </citation>
    <scope>NUCLEOTIDE SEQUENCE [LARGE SCALE GENOMIC DNA]</scope>
    <source>
        <strain evidence="3 4">ATCC 12853</strain>
    </source>
</reference>
<sequence length="411" mass="45773">MTKEVLGKYLFREMEVRAGVKDLPLLSVSRYHGVVPRSNLTDALARAEDLGNYKVCAPGDIVVNRMSAYQGAMGQSSFSGLVSPDYMVLRPGPLVYGRYLHHLFRSSWFAGEVVLRLRGIGSVNLGNVRTPRINPDEFGAIPLPVPSLEEQRRIADFLDAETERVDALSQRFARLGELAVARARAVIDRAFSRFPHESTVPVSSVCRAIVDCVNKTARTSEASTQFKMIRTSNIRDGRVDLTDCFSVEREVFVEWNRRGVPRSGDVLLTREAPLGQAGMLLSEAPVFLGQRIMLYRADERHMRPELLLFNFLASHMDRQFRLLGAGALHEHMRVGDGLKLRVHCPPRPQQDALVGEIENGREQSMRLSRLADRQIALLAERRQALITAAVTGQFDVATASGRNVTDGVPTP</sequence>
<dbReference type="GO" id="GO:0009307">
    <property type="term" value="P:DNA restriction-modification system"/>
    <property type="evidence" value="ECO:0007669"/>
    <property type="project" value="UniProtKB-KW"/>
</dbReference>
<dbReference type="REBASE" id="374550">
    <property type="entry name" value="S.Ska12853ORF15290P"/>
</dbReference>
<evidence type="ECO:0000313" key="3">
    <source>
        <dbReference type="EMBL" id="QEU92082.1"/>
    </source>
</evidence>
<dbReference type="GO" id="GO:0003677">
    <property type="term" value="F:DNA binding"/>
    <property type="evidence" value="ECO:0007669"/>
    <property type="project" value="UniProtKB-KW"/>
</dbReference>
<protein>
    <submittedName>
        <fullName evidence="3">Uncharacterized protein</fullName>
    </submittedName>
</protein>
<accession>A0A5J6GC72</accession>
<proteinExistence type="predicted"/>
<evidence type="ECO:0000313" key="4">
    <source>
        <dbReference type="Proteomes" id="UP000325529"/>
    </source>
</evidence>
<name>A0A5J6GC72_STRKN</name>
<gene>
    <name evidence="3" type="ORF">CP970_15285</name>
</gene>
<dbReference type="PANTHER" id="PTHR43140:SF1">
    <property type="entry name" value="TYPE I RESTRICTION ENZYME ECOKI SPECIFICITY SUBUNIT"/>
    <property type="match status" value="1"/>
</dbReference>
<dbReference type="SUPFAM" id="SSF116734">
    <property type="entry name" value="DNA methylase specificity domain"/>
    <property type="match status" value="2"/>
</dbReference>
<dbReference type="EMBL" id="CP023699">
    <property type="protein sequence ID" value="QEU92082.1"/>
    <property type="molecule type" value="Genomic_DNA"/>
</dbReference>
<keyword evidence="1" id="KW-0680">Restriction system</keyword>
<keyword evidence="4" id="KW-1185">Reference proteome</keyword>
<dbReference type="AlphaFoldDB" id="A0A5J6GC72"/>
<dbReference type="OrthoDB" id="3197085at2"/>
<evidence type="ECO:0000256" key="1">
    <source>
        <dbReference type="ARBA" id="ARBA00022747"/>
    </source>
</evidence>
<dbReference type="KEGG" id="ska:CP970_15285"/>